<keyword evidence="1" id="KW-0696">RNA-directed RNA polymerase</keyword>
<dbReference type="EMBL" id="MW715709">
    <property type="protein sequence ID" value="QZA51935.1"/>
    <property type="molecule type" value="Genomic_DNA"/>
</dbReference>
<proteinExistence type="predicted"/>
<protein>
    <submittedName>
        <fullName evidence="1">RNA-dependent RNA polymerase 3</fullName>
    </submittedName>
</protein>
<gene>
    <name evidence="1" type="primary">rdr3</name>
</gene>
<sequence>MQYYEYRLIENDFIDKSSKEIYLELSKYIQVCSVSQKSNDIKKDAEFQQRWTKFLYNNSYWWEEQLKEALINNNSYFSQIYPILYNDQHCFLAKYLDYIIMNENIFRQTQERLYDIPTEAVKNKKLKYEIFPQFSEAGQFLVQLCGQKMELSNFFKVVEDKKIRIFEQPLNLKFPLQRQSEQREKENIYEINFSELSFGLFISKMFYQYFNINNITQSYGQILEFSQLTLQFDQNTVNIYICVNIEKVREIFYKISFKVQPGSQNEKYVEGNKVYDNAPITVIKDSDKIYFLIRFQGHPKCFMSERIEKNDYSNFQYRDWWRVNNFVTNRILKQFHLGLIGQSQVAKITVNYEQTLSQEFLKFCKMIEEQKLLHSYHPMLKVKLKSLSGIPQQEFNLSYINNWILLSAYFAKDNLVLPSFSLTKFYEFLKEKNQFHIFNAILQLAEKKKRNNNRETFSQQDFQDRLIAVNNPKRLINPIMVGTLTPSTLLPNYCEDDNTIFTQLQMRKKSKNIEPMNLKEHIIKIKIRDEDESILQFDIIQVPQKFQNKLLVSGYFRDLLKKGIQILDQDYQIIGFNSKKLRKGECYLIHSKFAVQLRIHMFQHLAKSYLNRDSPPVAAFQFQGIMDYYFQKYRLFIQIDPFAVNHKEKHKNGARIFNQKYFYKIFYPIAKIGYKKWISLIKDHNDAKNYTNFIIRFENKFGLVKLSLNKPEKFVLYDDMKLAYLDLKQKVDQQDFNIQLPNQLQVIKCLGFKEATLNIAHYLNLQNFMYNFKQGSIPDQLYKYLKGYVKIQQDKQQGFQVSNNLADFKLPIQKGAKLYATYDYSLEPDQVFIYIRNQQENYIVEQPEVLIFRENYILDDGYQKFRTCDDYVIKQKLKDKYQNIIVFSAYVDPSVFIYDQYSQRFTAIWDEDIIPIDLGQNVANRDEDMKKLSFSNRGENDINFSKLSQEASSIFPNTIENYKFKGWVSTLYNQITDYFVLFHTQNMSQILMLYAKFIYMKIKQDQELIKNTSRFQQIYDALKLANYNYLWYAETQAQQTMFPKEIRDLMHYLNKSELNLQMLIQL</sequence>
<dbReference type="AlphaFoldDB" id="A0A8G1CXY7"/>
<organism evidence="1">
    <name type="scientific">Paramecium bursaria</name>
    <dbReference type="NCBI Taxonomy" id="74790"/>
    <lineage>
        <taxon>Eukaryota</taxon>
        <taxon>Sar</taxon>
        <taxon>Alveolata</taxon>
        <taxon>Ciliophora</taxon>
        <taxon>Intramacronucleata</taxon>
        <taxon>Oligohymenophorea</taxon>
        <taxon>Peniculida</taxon>
        <taxon>Parameciidae</taxon>
        <taxon>Paramecium</taxon>
    </lineage>
</organism>
<name>A0A8G1CXY7_9CILI</name>
<accession>A0A8G1CXY7</accession>
<keyword evidence="1" id="KW-0548">Nucleotidyltransferase</keyword>
<keyword evidence="1" id="KW-0808">Transferase</keyword>
<evidence type="ECO:0000313" key="1">
    <source>
        <dbReference type="EMBL" id="QZA51935.1"/>
    </source>
</evidence>
<dbReference type="GO" id="GO:0003968">
    <property type="term" value="F:RNA-directed RNA polymerase activity"/>
    <property type="evidence" value="ECO:0007669"/>
    <property type="project" value="UniProtKB-KW"/>
</dbReference>
<reference evidence="1" key="1">
    <citation type="journal article" name="Roy. Soc. Open Sci.">
        <title>Characterization of the RNA-interference pathway as a tool for reverse genetic analysis in the nascent phototrophic endosymbiosis, Paramecium bursaria.</title>
        <authorList>
            <person name="Jenkins B.H."/>
            <person name="Maguire F."/>
            <person name="Leonard G."/>
            <person name="Eaton J.D."/>
            <person name="West S."/>
            <person name="Housden B.E."/>
            <person name="Milner D.S."/>
            <person name="Richards T.A."/>
        </authorList>
    </citation>
    <scope>NUCLEOTIDE SEQUENCE</scope>
    <source>
        <strain evidence="1">186b</strain>
    </source>
</reference>